<dbReference type="EMBL" id="JAEPRD010000078">
    <property type="protein sequence ID" value="KAG2200802.1"/>
    <property type="molecule type" value="Genomic_DNA"/>
</dbReference>
<keyword evidence="2" id="KW-1185">Reference proteome</keyword>
<gene>
    <name evidence="1" type="ORF">INT47_001333</name>
</gene>
<evidence type="ECO:0000313" key="2">
    <source>
        <dbReference type="Proteomes" id="UP000603453"/>
    </source>
</evidence>
<dbReference type="OrthoDB" id="2275798at2759"/>
<feature type="non-terminal residue" evidence="1">
    <location>
        <position position="1"/>
    </location>
</feature>
<reference evidence="1" key="1">
    <citation type="submission" date="2020-12" db="EMBL/GenBank/DDBJ databases">
        <title>Metabolic potential, ecology and presence of endohyphal bacteria is reflected in genomic diversity of Mucoromycotina.</title>
        <authorList>
            <person name="Muszewska A."/>
            <person name="Okrasinska A."/>
            <person name="Steczkiewicz K."/>
            <person name="Drgas O."/>
            <person name="Orlowska M."/>
            <person name="Perlinska-Lenart U."/>
            <person name="Aleksandrzak-Piekarczyk T."/>
            <person name="Szatraj K."/>
            <person name="Zielenkiewicz U."/>
            <person name="Pilsyk S."/>
            <person name="Malc E."/>
            <person name="Mieczkowski P."/>
            <person name="Kruszewska J.S."/>
            <person name="Biernat P."/>
            <person name="Pawlowska J."/>
        </authorList>
    </citation>
    <scope>NUCLEOTIDE SEQUENCE</scope>
    <source>
        <strain evidence="1">WA0000017839</strain>
    </source>
</reference>
<accession>A0A8H7QYT5</accession>
<dbReference type="AlphaFoldDB" id="A0A8H7QYT5"/>
<proteinExistence type="predicted"/>
<name>A0A8H7QYT5_9FUNG</name>
<dbReference type="Proteomes" id="UP000603453">
    <property type="component" value="Unassembled WGS sequence"/>
</dbReference>
<comment type="caution">
    <text evidence="1">The sequence shown here is derived from an EMBL/GenBank/DDBJ whole genome shotgun (WGS) entry which is preliminary data.</text>
</comment>
<sequence length="265" mass="29968">STLIGINVDDQINYKYGCCFEENESRAHVYQASRIGSNTFTKAESMGIHLSQMMLQHKIARSAYRDIVRFVNTVISDHDKIMLGDKNKQTGAEIGYREVADDLVKAKSSVHGYEYDVCPNGCRLYGLDDEEDQCIDCDKNPFKTSTELIKVPNASMKFVAKNSCQSLLMLNTKLTSIGDLLSNKLADPHTRNLLNYRANRESSNMQMSDIFDGQMYKDLVRRGMFSNADDIAIGLYTDRFVNRKKGKNSFTIIHVAIFNLGLSIR</sequence>
<protein>
    <submittedName>
        <fullName evidence="1">Uncharacterized protein</fullName>
    </submittedName>
</protein>
<organism evidence="1 2">
    <name type="scientific">Mucor saturninus</name>
    <dbReference type="NCBI Taxonomy" id="64648"/>
    <lineage>
        <taxon>Eukaryota</taxon>
        <taxon>Fungi</taxon>
        <taxon>Fungi incertae sedis</taxon>
        <taxon>Mucoromycota</taxon>
        <taxon>Mucoromycotina</taxon>
        <taxon>Mucoromycetes</taxon>
        <taxon>Mucorales</taxon>
        <taxon>Mucorineae</taxon>
        <taxon>Mucoraceae</taxon>
        <taxon>Mucor</taxon>
    </lineage>
</organism>
<evidence type="ECO:0000313" key="1">
    <source>
        <dbReference type="EMBL" id="KAG2200802.1"/>
    </source>
</evidence>